<protein>
    <recommendedName>
        <fullName evidence="3">Lipoprotein</fullName>
    </recommendedName>
</protein>
<accession>A0ABV1Z0Q9</accession>
<keyword evidence="2" id="KW-1185">Reference proteome</keyword>
<sequence length="131" mass="13451">MLLLLAGLAGCSSSDRIAQQSRTAASAAQSVSMVLDAWVEGAAPSAYAAATLHSVGKTLADVEAQIRSAEIAETEQAGLTAAVKNLSLAVAHAEAGLRVNNRIEVQNAQQDLQAATRSFAAAYASAFEPRP</sequence>
<gene>
    <name evidence="1" type="ORF">NKI36_14775</name>
</gene>
<evidence type="ECO:0000313" key="1">
    <source>
        <dbReference type="EMBL" id="MER9405304.1"/>
    </source>
</evidence>
<reference evidence="1 2" key="1">
    <citation type="journal article" date="2024" name="Proc. Natl. Acad. Sci. U.S.A.">
        <title>The evolutionary genomics of adaptation to stress in wild rhizobium bacteria.</title>
        <authorList>
            <person name="Kehlet-Delgado H."/>
            <person name="Montoya A.P."/>
            <person name="Jensen K.T."/>
            <person name="Wendlandt C.E."/>
            <person name="Dexheimer C."/>
            <person name="Roberts M."/>
            <person name="Torres Martinez L."/>
            <person name="Friesen M.L."/>
            <person name="Griffitts J.S."/>
            <person name="Porter S.S."/>
        </authorList>
    </citation>
    <scope>NUCLEOTIDE SEQUENCE [LARGE SCALE GENOMIC DNA]</scope>
    <source>
        <strain evidence="1 2">M0641</strain>
    </source>
</reference>
<organism evidence="1 2">
    <name type="scientific">Mesorhizobium caraganae</name>
    <dbReference type="NCBI Taxonomy" id="483206"/>
    <lineage>
        <taxon>Bacteria</taxon>
        <taxon>Pseudomonadati</taxon>
        <taxon>Pseudomonadota</taxon>
        <taxon>Alphaproteobacteria</taxon>
        <taxon>Hyphomicrobiales</taxon>
        <taxon>Phyllobacteriaceae</taxon>
        <taxon>Mesorhizobium</taxon>
    </lineage>
</organism>
<comment type="caution">
    <text evidence="1">The sequence shown here is derived from an EMBL/GenBank/DDBJ whole genome shotgun (WGS) entry which is preliminary data.</text>
</comment>
<dbReference type="RefSeq" id="WP_352558426.1">
    <property type="nucleotide sequence ID" value="NZ_JAMYQB010000010.1"/>
</dbReference>
<evidence type="ECO:0000313" key="2">
    <source>
        <dbReference type="Proteomes" id="UP001433071"/>
    </source>
</evidence>
<dbReference type="EMBL" id="JAMYQB010000010">
    <property type="protein sequence ID" value="MER9405304.1"/>
    <property type="molecule type" value="Genomic_DNA"/>
</dbReference>
<evidence type="ECO:0008006" key="3">
    <source>
        <dbReference type="Google" id="ProtNLM"/>
    </source>
</evidence>
<name>A0ABV1Z0Q9_9HYPH</name>
<dbReference type="Proteomes" id="UP001433071">
    <property type="component" value="Unassembled WGS sequence"/>
</dbReference>
<proteinExistence type="predicted"/>